<evidence type="ECO:0000256" key="1">
    <source>
        <dbReference type="SAM" id="MobiDB-lite"/>
    </source>
</evidence>
<dbReference type="Proteomes" id="UP001283361">
    <property type="component" value="Unassembled WGS sequence"/>
</dbReference>
<reference evidence="2" key="1">
    <citation type="journal article" date="2023" name="G3 (Bethesda)">
        <title>A reference genome for the long-term kleptoplast-retaining sea slug Elysia crispata morphotype clarki.</title>
        <authorList>
            <person name="Eastman K.E."/>
            <person name="Pendleton A.L."/>
            <person name="Shaikh M.A."/>
            <person name="Suttiyut T."/>
            <person name="Ogas R."/>
            <person name="Tomko P."/>
            <person name="Gavelis G."/>
            <person name="Widhalm J.R."/>
            <person name="Wisecaver J.H."/>
        </authorList>
    </citation>
    <scope>NUCLEOTIDE SEQUENCE</scope>
    <source>
        <strain evidence="2">ECLA1</strain>
    </source>
</reference>
<keyword evidence="3" id="KW-1185">Reference proteome</keyword>
<dbReference type="AlphaFoldDB" id="A0AAE0YC47"/>
<comment type="caution">
    <text evidence="2">The sequence shown here is derived from an EMBL/GenBank/DDBJ whole genome shotgun (WGS) entry which is preliminary data.</text>
</comment>
<feature type="region of interest" description="Disordered" evidence="1">
    <location>
        <begin position="83"/>
        <end position="118"/>
    </location>
</feature>
<feature type="compositionally biased region" description="Polar residues" evidence="1">
    <location>
        <begin position="84"/>
        <end position="96"/>
    </location>
</feature>
<evidence type="ECO:0000313" key="2">
    <source>
        <dbReference type="EMBL" id="KAK3740503.1"/>
    </source>
</evidence>
<evidence type="ECO:0000313" key="3">
    <source>
        <dbReference type="Proteomes" id="UP001283361"/>
    </source>
</evidence>
<protein>
    <submittedName>
        <fullName evidence="2">Uncharacterized protein</fullName>
    </submittedName>
</protein>
<accession>A0AAE0YC47</accession>
<proteinExistence type="predicted"/>
<gene>
    <name evidence="2" type="ORF">RRG08_000490</name>
</gene>
<name>A0AAE0YC47_9GAST</name>
<organism evidence="2 3">
    <name type="scientific">Elysia crispata</name>
    <name type="common">lettuce slug</name>
    <dbReference type="NCBI Taxonomy" id="231223"/>
    <lineage>
        <taxon>Eukaryota</taxon>
        <taxon>Metazoa</taxon>
        <taxon>Spiralia</taxon>
        <taxon>Lophotrochozoa</taxon>
        <taxon>Mollusca</taxon>
        <taxon>Gastropoda</taxon>
        <taxon>Heterobranchia</taxon>
        <taxon>Euthyneura</taxon>
        <taxon>Panpulmonata</taxon>
        <taxon>Sacoglossa</taxon>
        <taxon>Placobranchoidea</taxon>
        <taxon>Plakobranchidae</taxon>
        <taxon>Elysia</taxon>
    </lineage>
</organism>
<dbReference type="EMBL" id="JAWDGP010006468">
    <property type="protein sequence ID" value="KAK3740503.1"/>
    <property type="molecule type" value="Genomic_DNA"/>
</dbReference>
<sequence>MFSGSSLRSLRAFGVLWQKFQLNELRCILSSPQTRTSSPLMIAAVNNEYFYLDNTTICHRRQSKQATEERVTSELISAEISWPRETNSNKRPNSASWLREEKMMNGRSPVVETNHLWK</sequence>